<accession>Q2CGK1</accession>
<organism evidence="1 2">
    <name type="scientific">Oceanicola granulosus (strain ATCC BAA-861 / DSM 15982 / KCTC 12143 / HTCC2516)</name>
    <dbReference type="NCBI Taxonomy" id="314256"/>
    <lineage>
        <taxon>Bacteria</taxon>
        <taxon>Pseudomonadati</taxon>
        <taxon>Pseudomonadota</taxon>
        <taxon>Alphaproteobacteria</taxon>
        <taxon>Rhodobacterales</taxon>
        <taxon>Roseobacteraceae</taxon>
        <taxon>Oceanicola</taxon>
    </lineage>
</organism>
<dbReference type="HOGENOM" id="CLU_069535_0_0_5"/>
<dbReference type="PANTHER" id="PTHR30292:SF0">
    <property type="entry name" value="5-OXOPROLINASE SUBUNIT A"/>
    <property type="match status" value="1"/>
</dbReference>
<evidence type="ECO:0008006" key="3">
    <source>
        <dbReference type="Google" id="ProtNLM"/>
    </source>
</evidence>
<dbReference type="PANTHER" id="PTHR30292">
    <property type="entry name" value="UNCHARACTERIZED PROTEIN YBGL-RELATED"/>
    <property type="match status" value="1"/>
</dbReference>
<dbReference type="InterPro" id="IPR005501">
    <property type="entry name" value="LamB/YcsF/PxpA-like"/>
</dbReference>
<keyword evidence="2" id="KW-1185">Reference proteome</keyword>
<dbReference type="SUPFAM" id="SSF88713">
    <property type="entry name" value="Glycoside hydrolase/deacetylase"/>
    <property type="match status" value="1"/>
</dbReference>
<dbReference type="AlphaFoldDB" id="Q2CGK1"/>
<dbReference type="STRING" id="314256.OG2516_06626"/>
<dbReference type="InterPro" id="IPR011330">
    <property type="entry name" value="Glyco_hydro/deAcase_b/a-brl"/>
</dbReference>
<dbReference type="NCBIfam" id="NF003814">
    <property type="entry name" value="PRK05406.1-3"/>
    <property type="match status" value="1"/>
</dbReference>
<comment type="caution">
    <text evidence="1">The sequence shown here is derived from an EMBL/GenBank/DDBJ whole genome shotgun (WGS) entry which is preliminary data.</text>
</comment>
<reference evidence="1 2" key="1">
    <citation type="journal article" date="2010" name="J. Bacteriol.">
        <title>Genome sequences of Oceanicola granulosus HTCC2516(T) and Oceanicola batsensis HTCC2597(TDelta).</title>
        <authorList>
            <person name="Thrash J.C."/>
            <person name="Cho J.C."/>
            <person name="Vergin K.L."/>
            <person name="Giovannoni S.J."/>
        </authorList>
    </citation>
    <scope>NUCLEOTIDE SEQUENCE [LARGE SCALE GENOMIC DNA]</scope>
    <source>
        <strain evidence="2">ATCC BAA-861 / DSM 15982 / KCTC 12143 / HTCC2516</strain>
    </source>
</reference>
<name>Q2CGK1_OCEGH</name>
<proteinExistence type="predicted"/>
<gene>
    <name evidence="1" type="ORF">OG2516_06626</name>
</gene>
<dbReference type="Pfam" id="PF03746">
    <property type="entry name" value="LamB_YcsF"/>
    <property type="match status" value="1"/>
</dbReference>
<sequence>MDLNCDMGEGFGHWSYGDAPDEELMEIISSANVATGFHAGDPMTMDRVAALAAEHDVGLGAHPAYRDMQGFGRRAINATSEELVADILYQVGALEMFARRHGIALSHIKPHGALYMTAAKDRDLSEKLVDALQVVAPDTPLYCMGVSETWQVTQAKGHPARREFYADREYDATGAIVFARKVPAFDPAALADKCVRACVEGKVRCTEGHDVDVAFESICFHSDTPGAARIGAAIRAALEAEGIEVTRAA</sequence>
<dbReference type="EMBL" id="AAOT01000009">
    <property type="protein sequence ID" value="EAR51717.1"/>
    <property type="molecule type" value="Genomic_DNA"/>
</dbReference>
<evidence type="ECO:0000313" key="2">
    <source>
        <dbReference type="Proteomes" id="UP000003635"/>
    </source>
</evidence>
<protein>
    <recommendedName>
        <fullName evidence="3">LamB/YcsF family protein</fullName>
    </recommendedName>
</protein>
<dbReference type="Proteomes" id="UP000003635">
    <property type="component" value="Unassembled WGS sequence"/>
</dbReference>
<evidence type="ECO:0000313" key="1">
    <source>
        <dbReference type="EMBL" id="EAR51717.1"/>
    </source>
</evidence>
<dbReference type="CDD" id="cd11664">
    <property type="entry name" value="LamB_YcsF_like_2"/>
    <property type="match status" value="1"/>
</dbReference>
<dbReference type="Gene3D" id="3.20.20.370">
    <property type="entry name" value="Glycoside hydrolase/deacetylase"/>
    <property type="match status" value="1"/>
</dbReference>
<dbReference type="GO" id="GO:0005975">
    <property type="term" value="P:carbohydrate metabolic process"/>
    <property type="evidence" value="ECO:0007669"/>
    <property type="project" value="InterPro"/>
</dbReference>
<dbReference type="eggNOG" id="COG1540">
    <property type="taxonomic scope" value="Bacteria"/>
</dbReference>